<evidence type="ECO:0000313" key="2">
    <source>
        <dbReference type="EMBL" id="MFD2045525.1"/>
    </source>
</evidence>
<accession>A0ABW4W5D2</accession>
<comment type="caution">
    <text evidence="2">The sequence shown here is derived from an EMBL/GenBank/DDBJ whole genome shotgun (WGS) entry which is preliminary data.</text>
</comment>
<dbReference type="Proteomes" id="UP001597383">
    <property type="component" value="Unassembled WGS sequence"/>
</dbReference>
<organism evidence="2 3">
    <name type="scientific">Ornithinibacillus salinisoli</name>
    <dbReference type="NCBI Taxonomy" id="1848459"/>
    <lineage>
        <taxon>Bacteria</taxon>
        <taxon>Bacillati</taxon>
        <taxon>Bacillota</taxon>
        <taxon>Bacilli</taxon>
        <taxon>Bacillales</taxon>
        <taxon>Bacillaceae</taxon>
        <taxon>Ornithinibacillus</taxon>
    </lineage>
</organism>
<feature type="transmembrane region" description="Helical" evidence="1">
    <location>
        <begin position="78"/>
        <end position="97"/>
    </location>
</feature>
<feature type="transmembrane region" description="Helical" evidence="1">
    <location>
        <begin position="104"/>
        <end position="123"/>
    </location>
</feature>
<keyword evidence="1" id="KW-1133">Transmembrane helix</keyword>
<evidence type="ECO:0000313" key="3">
    <source>
        <dbReference type="Proteomes" id="UP001597383"/>
    </source>
</evidence>
<sequence length="181" mass="21479">MLKLPLNFDANEWFVLISLVSLMIIFIKVRKIFPRRMTITILLFFSVMGLFVDVIAGVDYPFNFYQIMDSLKLELFDVLVYAVNYSIYGYFFSYFILKWEMKRINLLLFIIIWSGITTLIEWISIKFHVFTYMNGWNIGFSSIAYMFIFTISALFIKLFSYLWGNVRSESMCLKGAHDENL</sequence>
<feature type="transmembrane region" description="Helical" evidence="1">
    <location>
        <begin position="12"/>
        <end position="29"/>
    </location>
</feature>
<dbReference type="RefSeq" id="WP_377558163.1">
    <property type="nucleotide sequence ID" value="NZ_JBHUMI010000020.1"/>
</dbReference>
<feature type="transmembrane region" description="Helical" evidence="1">
    <location>
        <begin position="143"/>
        <end position="164"/>
    </location>
</feature>
<dbReference type="EMBL" id="JBHUHQ010000019">
    <property type="protein sequence ID" value="MFD2045525.1"/>
    <property type="molecule type" value="Genomic_DNA"/>
</dbReference>
<protein>
    <submittedName>
        <fullName evidence="2">Uncharacterized protein</fullName>
    </submittedName>
</protein>
<proteinExistence type="predicted"/>
<feature type="transmembrane region" description="Helical" evidence="1">
    <location>
        <begin position="41"/>
        <end position="58"/>
    </location>
</feature>
<reference evidence="3" key="1">
    <citation type="journal article" date="2019" name="Int. J. Syst. Evol. Microbiol.">
        <title>The Global Catalogue of Microorganisms (GCM) 10K type strain sequencing project: providing services to taxonomists for standard genome sequencing and annotation.</title>
        <authorList>
            <consortium name="The Broad Institute Genomics Platform"/>
            <consortium name="The Broad Institute Genome Sequencing Center for Infectious Disease"/>
            <person name="Wu L."/>
            <person name="Ma J."/>
        </authorList>
    </citation>
    <scope>NUCLEOTIDE SEQUENCE [LARGE SCALE GENOMIC DNA]</scope>
    <source>
        <strain evidence="3">R28</strain>
    </source>
</reference>
<evidence type="ECO:0000256" key="1">
    <source>
        <dbReference type="SAM" id="Phobius"/>
    </source>
</evidence>
<gene>
    <name evidence="2" type="ORF">ACFSJF_14695</name>
</gene>
<keyword evidence="1" id="KW-0812">Transmembrane</keyword>
<keyword evidence="1" id="KW-0472">Membrane</keyword>
<name>A0ABW4W5D2_9BACI</name>
<keyword evidence="3" id="KW-1185">Reference proteome</keyword>